<dbReference type="GO" id="GO:0005230">
    <property type="term" value="F:extracellular ligand-gated monoatomic ion channel activity"/>
    <property type="evidence" value="ECO:0007669"/>
    <property type="project" value="InterPro"/>
</dbReference>
<protein>
    <recommendedName>
        <fullName evidence="6">Neurotransmitter-gated ion-channel ligand-binding domain-containing protein</fullName>
    </recommendedName>
</protein>
<evidence type="ECO:0000256" key="2">
    <source>
        <dbReference type="ARBA" id="ARBA00022692"/>
    </source>
</evidence>
<evidence type="ECO:0000313" key="7">
    <source>
        <dbReference type="EMBL" id="CAI5439752.1"/>
    </source>
</evidence>
<comment type="caution">
    <text evidence="7">The sequence shown here is derived from an EMBL/GenBank/DDBJ whole genome shotgun (WGS) entry which is preliminary data.</text>
</comment>
<dbReference type="CDD" id="cd18989">
    <property type="entry name" value="LGIC_ECD_cation"/>
    <property type="match status" value="1"/>
</dbReference>
<keyword evidence="3 5" id="KW-1133">Transmembrane helix</keyword>
<dbReference type="Gene3D" id="2.70.170.10">
    <property type="entry name" value="Neurotransmitter-gated ion-channel ligand-binding domain"/>
    <property type="match status" value="1"/>
</dbReference>
<organism evidence="7 8">
    <name type="scientific">Caenorhabditis angaria</name>
    <dbReference type="NCBI Taxonomy" id="860376"/>
    <lineage>
        <taxon>Eukaryota</taxon>
        <taxon>Metazoa</taxon>
        <taxon>Ecdysozoa</taxon>
        <taxon>Nematoda</taxon>
        <taxon>Chromadorea</taxon>
        <taxon>Rhabditida</taxon>
        <taxon>Rhabditina</taxon>
        <taxon>Rhabditomorpha</taxon>
        <taxon>Rhabditoidea</taxon>
        <taxon>Rhabditidae</taxon>
        <taxon>Peloderinae</taxon>
        <taxon>Caenorhabditis</taxon>
    </lineage>
</organism>
<dbReference type="PANTHER" id="PTHR18945">
    <property type="entry name" value="NEUROTRANSMITTER GATED ION CHANNEL"/>
    <property type="match status" value="1"/>
</dbReference>
<dbReference type="FunFam" id="2.70.170.10:FF:000027">
    <property type="entry name" value="Ligand-Gated ion Channel"/>
    <property type="match status" value="1"/>
</dbReference>
<evidence type="ECO:0000256" key="3">
    <source>
        <dbReference type="ARBA" id="ARBA00022989"/>
    </source>
</evidence>
<dbReference type="Gene3D" id="1.20.58.390">
    <property type="entry name" value="Neurotransmitter-gated ion-channel transmembrane domain"/>
    <property type="match status" value="1"/>
</dbReference>
<evidence type="ECO:0000313" key="8">
    <source>
        <dbReference type="Proteomes" id="UP001152747"/>
    </source>
</evidence>
<keyword evidence="8" id="KW-1185">Reference proteome</keyword>
<feature type="signal peptide" evidence="5">
    <location>
        <begin position="1"/>
        <end position="18"/>
    </location>
</feature>
<feature type="transmembrane region" description="Helical" evidence="5">
    <location>
        <begin position="309"/>
        <end position="327"/>
    </location>
</feature>
<keyword evidence="5" id="KW-0813">Transport</keyword>
<keyword evidence="4 5" id="KW-0472">Membrane</keyword>
<proteinExistence type="inferred from homology"/>
<keyword evidence="5" id="KW-0406">Ion transport</keyword>
<comment type="similarity">
    <text evidence="5">Belongs to the ligand-gated ion channel (TC 1.A.9) family.</text>
</comment>
<feature type="chain" id="PRO_5040529097" description="Neurotransmitter-gated ion-channel ligand-binding domain-containing protein" evidence="5">
    <location>
        <begin position="19"/>
        <end position="381"/>
    </location>
</feature>
<dbReference type="SUPFAM" id="SSF90112">
    <property type="entry name" value="Neurotransmitter-gated ion-channel transmembrane pore"/>
    <property type="match status" value="1"/>
</dbReference>
<sequence>MIFLLIIIIISSNQYVVSEPPILDVQTNLTNTIFVQNSYDKEVSPCPLIFPSKNNRSIFNATEIWKYQLFLSDIKLLEVDEPKEQMTVIMEVVQVWRDARLTWKWEDWENIIMIYTRLDKIWSPPFIVFGASEVMEHRDQANRMVQIVHNGMIDSHIPLKLTTNCKLDMTDFPFDIQTCSIQIGLPSFNSKLFEISVDVPRDIAQSTNLGNSVWRVVKLTWESQEIKPEDNKTDVIKMAVIKLHLKRNPIYYMYMIVLPTFVINSISMAGVFMKNGEKIQIGLTHIMTLTFILGILADKLPKTEVIPFLGKYIIFGLCTMIFAIILSSQIDKLLHVVKNGKNVRRTPYRCIFIIWFQFINLLGGVYVLLRLVDFEQRSGYD</sequence>
<feature type="domain" description="Neurotransmitter-gated ion-channel ligand-binding" evidence="6">
    <location>
        <begin position="68"/>
        <end position="249"/>
    </location>
</feature>
<feature type="transmembrane region" description="Helical" evidence="5">
    <location>
        <begin position="251"/>
        <end position="272"/>
    </location>
</feature>
<dbReference type="InterPro" id="IPR036719">
    <property type="entry name" value="Neuro-gated_channel_TM_sf"/>
</dbReference>
<dbReference type="Proteomes" id="UP001152747">
    <property type="component" value="Unassembled WGS sequence"/>
</dbReference>
<dbReference type="InterPro" id="IPR006202">
    <property type="entry name" value="Neur_chan_lig-bd"/>
</dbReference>
<dbReference type="InterPro" id="IPR036734">
    <property type="entry name" value="Neur_chan_lig-bd_sf"/>
</dbReference>
<accession>A0A9P1I6S5</accession>
<dbReference type="CDD" id="cd19051">
    <property type="entry name" value="LGIC_TM_cation"/>
    <property type="match status" value="1"/>
</dbReference>
<dbReference type="InterPro" id="IPR038050">
    <property type="entry name" value="Neuro_actylchol_rec"/>
</dbReference>
<dbReference type="AlphaFoldDB" id="A0A9P1I6S5"/>
<dbReference type="GO" id="GO:0004888">
    <property type="term" value="F:transmembrane signaling receptor activity"/>
    <property type="evidence" value="ECO:0007669"/>
    <property type="project" value="InterPro"/>
</dbReference>
<feature type="transmembrane region" description="Helical" evidence="5">
    <location>
        <begin position="279"/>
        <end position="297"/>
    </location>
</feature>
<keyword evidence="5" id="KW-0407">Ion channel</keyword>
<evidence type="ECO:0000256" key="5">
    <source>
        <dbReference type="RuleBase" id="RU000687"/>
    </source>
</evidence>
<dbReference type="SUPFAM" id="SSF63712">
    <property type="entry name" value="Nicotinic receptor ligand binding domain-like"/>
    <property type="match status" value="1"/>
</dbReference>
<evidence type="ECO:0000259" key="6">
    <source>
        <dbReference type="Pfam" id="PF02931"/>
    </source>
</evidence>
<reference evidence="7" key="1">
    <citation type="submission" date="2022-11" db="EMBL/GenBank/DDBJ databases">
        <authorList>
            <person name="Kikuchi T."/>
        </authorList>
    </citation>
    <scope>NUCLEOTIDE SEQUENCE</scope>
    <source>
        <strain evidence="7">PS1010</strain>
    </source>
</reference>
<keyword evidence="5" id="KW-0732">Signal</keyword>
<feature type="transmembrane region" description="Helical" evidence="5">
    <location>
        <begin position="348"/>
        <end position="369"/>
    </location>
</feature>
<comment type="subcellular location">
    <subcellularLocation>
        <location evidence="1">Membrane</location>
        <topology evidence="1">Multi-pass membrane protein</topology>
    </subcellularLocation>
</comment>
<gene>
    <name evidence="7" type="ORF">CAMP_LOCUS2389</name>
</gene>
<dbReference type="Pfam" id="PF02931">
    <property type="entry name" value="Neur_chan_LBD"/>
    <property type="match status" value="1"/>
</dbReference>
<dbReference type="InterPro" id="IPR018000">
    <property type="entry name" value="Neurotransmitter_ion_chnl_CS"/>
</dbReference>
<dbReference type="InterPro" id="IPR006201">
    <property type="entry name" value="Neur_channel"/>
</dbReference>
<name>A0A9P1I6S5_9PELO</name>
<dbReference type="GO" id="GO:0016020">
    <property type="term" value="C:membrane"/>
    <property type="evidence" value="ECO:0007669"/>
    <property type="project" value="UniProtKB-SubCell"/>
</dbReference>
<evidence type="ECO:0000256" key="4">
    <source>
        <dbReference type="ARBA" id="ARBA00023136"/>
    </source>
</evidence>
<dbReference type="PRINTS" id="PR00252">
    <property type="entry name" value="NRIONCHANNEL"/>
</dbReference>
<keyword evidence="2 5" id="KW-0812">Transmembrane</keyword>
<dbReference type="PROSITE" id="PS00236">
    <property type="entry name" value="NEUROTR_ION_CHANNEL"/>
    <property type="match status" value="1"/>
</dbReference>
<dbReference type="OrthoDB" id="5866477at2759"/>
<evidence type="ECO:0000256" key="1">
    <source>
        <dbReference type="ARBA" id="ARBA00004141"/>
    </source>
</evidence>
<dbReference type="EMBL" id="CANHGI010000001">
    <property type="protein sequence ID" value="CAI5439752.1"/>
    <property type="molecule type" value="Genomic_DNA"/>
</dbReference>